<proteinExistence type="predicted"/>
<sequence>MVKFLDVVVVAAASSALSAVEGFSAGGGRAHRQSWAPASSTRLCAETDAAVDQIAEDMLRRKGGDMDESAAFASFAASQSKVVGDITGSIDDLTLETDEVSTSESGFAVDGKTVRLQGGEAPGGSNVAWLSDLSVEDRLSSLTVFNGPLTDVPHLVSRAAIKDGKVNFFLDIRPRAYGAYDLRDKEGNYPGPEELGRKAFEYSGARKDFDSKFGTEDLVAFLDEMTGKFDGATELPGLDDDGLDEAERATRGPLALAYEMPLSDANVDTINAIREKAASSWLEWSRDDSHSHRPGAPINTQFVHDTKFRINAYGALLGAYVSLFGQSEGERLAASDSGPIDEAYVGGGS</sequence>
<comment type="caution">
    <text evidence="2">The sequence shown here is derived from an EMBL/GenBank/DDBJ whole genome shotgun (WGS) entry which is preliminary data.</text>
</comment>
<name>K0T3I7_THAOC</name>
<dbReference type="eggNOG" id="ENOG502S4QD">
    <property type="taxonomic scope" value="Eukaryota"/>
</dbReference>
<dbReference type="Proteomes" id="UP000266841">
    <property type="component" value="Unassembled WGS sequence"/>
</dbReference>
<evidence type="ECO:0000256" key="1">
    <source>
        <dbReference type="SAM" id="SignalP"/>
    </source>
</evidence>
<evidence type="ECO:0000313" key="3">
    <source>
        <dbReference type="Proteomes" id="UP000266841"/>
    </source>
</evidence>
<accession>K0T3I7</accession>
<protein>
    <submittedName>
        <fullName evidence="2">Uncharacterized protein</fullName>
    </submittedName>
</protein>
<organism evidence="2 3">
    <name type="scientific">Thalassiosira oceanica</name>
    <name type="common">Marine diatom</name>
    <dbReference type="NCBI Taxonomy" id="159749"/>
    <lineage>
        <taxon>Eukaryota</taxon>
        <taxon>Sar</taxon>
        <taxon>Stramenopiles</taxon>
        <taxon>Ochrophyta</taxon>
        <taxon>Bacillariophyta</taxon>
        <taxon>Coscinodiscophyceae</taxon>
        <taxon>Thalassiosirophycidae</taxon>
        <taxon>Thalassiosirales</taxon>
        <taxon>Thalassiosiraceae</taxon>
        <taxon>Thalassiosira</taxon>
    </lineage>
</organism>
<feature type="signal peptide" evidence="1">
    <location>
        <begin position="1"/>
        <end position="19"/>
    </location>
</feature>
<evidence type="ECO:0000313" key="2">
    <source>
        <dbReference type="EMBL" id="EJK73203.1"/>
    </source>
</evidence>
<keyword evidence="3" id="KW-1185">Reference proteome</keyword>
<gene>
    <name evidence="2" type="ORF">THAOC_05190</name>
</gene>
<reference evidence="2 3" key="1">
    <citation type="journal article" date="2012" name="Genome Biol.">
        <title>Genome and low-iron response of an oceanic diatom adapted to chronic iron limitation.</title>
        <authorList>
            <person name="Lommer M."/>
            <person name="Specht M."/>
            <person name="Roy A.S."/>
            <person name="Kraemer L."/>
            <person name="Andreson R."/>
            <person name="Gutowska M.A."/>
            <person name="Wolf J."/>
            <person name="Bergner S.V."/>
            <person name="Schilhabel M.B."/>
            <person name="Klostermeier U.C."/>
            <person name="Beiko R.G."/>
            <person name="Rosenstiel P."/>
            <person name="Hippler M."/>
            <person name="Laroche J."/>
        </authorList>
    </citation>
    <scope>NUCLEOTIDE SEQUENCE [LARGE SCALE GENOMIC DNA]</scope>
    <source>
        <strain evidence="2 3">CCMP1005</strain>
    </source>
</reference>
<keyword evidence="1" id="KW-0732">Signal</keyword>
<dbReference type="AlphaFoldDB" id="K0T3I7"/>
<dbReference type="OrthoDB" id="202051at2759"/>
<dbReference type="EMBL" id="AGNL01004698">
    <property type="protein sequence ID" value="EJK73203.1"/>
    <property type="molecule type" value="Genomic_DNA"/>
</dbReference>
<dbReference type="OMA" id="GPANIAW"/>
<feature type="chain" id="PRO_5003840609" evidence="1">
    <location>
        <begin position="20"/>
        <end position="349"/>
    </location>
</feature>